<dbReference type="Gene3D" id="6.10.250.3150">
    <property type="match status" value="1"/>
</dbReference>
<gene>
    <name evidence="6" type="ORF">IAC94_04655</name>
</gene>
<evidence type="ECO:0000256" key="1">
    <source>
        <dbReference type="ARBA" id="ARBA00022729"/>
    </source>
</evidence>
<organism evidence="6 7">
    <name type="scientific">Candidatus Coprenecus avistercoris</name>
    <dbReference type="NCBI Taxonomy" id="2840730"/>
    <lineage>
        <taxon>Bacteria</taxon>
        <taxon>Pseudomonadati</taxon>
        <taxon>Bacteroidota</taxon>
        <taxon>Bacteroidia</taxon>
        <taxon>Bacteroidales</taxon>
        <taxon>Rikenellaceae</taxon>
        <taxon>Rikenellaceae incertae sedis</taxon>
        <taxon>Candidatus Coprenecus</taxon>
    </lineage>
</organism>
<comment type="caution">
    <text evidence="6">The sequence shown here is derived from an EMBL/GenBank/DDBJ whole genome shotgun (WGS) entry which is preliminary data.</text>
</comment>
<keyword evidence="2" id="KW-0175">Coiled coil</keyword>
<dbReference type="SUPFAM" id="SSF51261">
    <property type="entry name" value="Duplicated hybrid motif"/>
    <property type="match status" value="1"/>
</dbReference>
<dbReference type="AlphaFoldDB" id="A0A9D1E145"/>
<reference evidence="6" key="2">
    <citation type="journal article" date="2021" name="PeerJ">
        <title>Extensive microbial diversity within the chicken gut microbiome revealed by metagenomics and culture.</title>
        <authorList>
            <person name="Gilroy R."/>
            <person name="Ravi A."/>
            <person name="Getino M."/>
            <person name="Pursley I."/>
            <person name="Horton D.L."/>
            <person name="Alikhan N.F."/>
            <person name="Baker D."/>
            <person name="Gharbi K."/>
            <person name="Hall N."/>
            <person name="Watson M."/>
            <person name="Adriaenssens E.M."/>
            <person name="Foster-Nyarko E."/>
            <person name="Jarju S."/>
            <person name="Secka A."/>
            <person name="Antonio M."/>
            <person name="Oren A."/>
            <person name="Chaudhuri R.R."/>
            <person name="La Ragione R."/>
            <person name="Hildebrand F."/>
            <person name="Pallen M.J."/>
        </authorList>
    </citation>
    <scope>NUCLEOTIDE SEQUENCE</scope>
    <source>
        <strain evidence="6">ChiHjej13B12-12457</strain>
    </source>
</reference>
<dbReference type="GO" id="GO:0004222">
    <property type="term" value="F:metalloendopeptidase activity"/>
    <property type="evidence" value="ECO:0007669"/>
    <property type="project" value="TreeGrafter"/>
</dbReference>
<dbReference type="CDD" id="cd12797">
    <property type="entry name" value="M23_peptidase"/>
    <property type="match status" value="1"/>
</dbReference>
<sequence>MTRRIIILCVAVLTAIPSWSQNVQEQRERKKQLEEEIALIDKQLSTTSKKRKQSLNTLILTRQKLEARKKLIDRLDSDIAGYDSSISSTNAEIARLNERLDTLRKYHADLVRGAYKTRDNKVWFMYILSSKDINQGLRRWAYLKNISLSVRQQAMAIKSTELDLQLENARLEELKAGSMQAKAEREKERDALSTEERKANSMVVQLSKEERAMKRELQQKQKEVERLNKEIERILAEAVKQQKSGKGAAVDYALSAKFGENRGKLPWPVSGVVIQKFGQNYHPVFKNLKMPYNNGINISAPAGSNANAVFDGVVKQILVMPGYDQCVLVQHGEYFTFYCKLKRVYVKSGDKISTGDRIGEISLNEDGNAELHFQLWKGTEKQNPENWLR</sequence>
<proteinExistence type="predicted"/>
<evidence type="ECO:0000256" key="2">
    <source>
        <dbReference type="SAM" id="Coils"/>
    </source>
</evidence>
<dbReference type="PANTHER" id="PTHR21666">
    <property type="entry name" value="PEPTIDASE-RELATED"/>
    <property type="match status" value="1"/>
</dbReference>
<name>A0A9D1E145_9BACT</name>
<protein>
    <submittedName>
        <fullName evidence="6">Peptidoglycan DD-metalloendopeptidase family protein</fullName>
    </submittedName>
</protein>
<reference evidence="6" key="1">
    <citation type="submission" date="2020-10" db="EMBL/GenBank/DDBJ databases">
        <authorList>
            <person name="Gilroy R."/>
        </authorList>
    </citation>
    <scope>NUCLEOTIDE SEQUENCE</scope>
    <source>
        <strain evidence="6">ChiHjej13B12-12457</strain>
    </source>
</reference>
<dbReference type="PANTHER" id="PTHR21666:SF289">
    <property type="entry name" value="L-ALA--D-GLU ENDOPEPTIDASE"/>
    <property type="match status" value="1"/>
</dbReference>
<keyword evidence="1 4" id="KW-0732">Signal</keyword>
<feature type="domain" description="M23ase beta-sheet core" evidence="5">
    <location>
        <begin position="293"/>
        <end position="384"/>
    </location>
</feature>
<dbReference type="InterPro" id="IPR050570">
    <property type="entry name" value="Cell_wall_metabolism_enzyme"/>
</dbReference>
<dbReference type="InterPro" id="IPR011055">
    <property type="entry name" value="Dup_hybrid_motif"/>
</dbReference>
<feature type="compositionally biased region" description="Basic and acidic residues" evidence="3">
    <location>
        <begin position="182"/>
        <end position="199"/>
    </location>
</feature>
<evidence type="ECO:0000313" key="6">
    <source>
        <dbReference type="EMBL" id="HIR62795.1"/>
    </source>
</evidence>
<evidence type="ECO:0000256" key="4">
    <source>
        <dbReference type="SAM" id="SignalP"/>
    </source>
</evidence>
<dbReference type="Proteomes" id="UP000886744">
    <property type="component" value="Unassembled WGS sequence"/>
</dbReference>
<dbReference type="Gene3D" id="2.70.70.10">
    <property type="entry name" value="Glucose Permease (Domain IIA)"/>
    <property type="match status" value="1"/>
</dbReference>
<feature type="chain" id="PRO_5039373475" evidence="4">
    <location>
        <begin position="21"/>
        <end position="389"/>
    </location>
</feature>
<dbReference type="EMBL" id="DVHI01000059">
    <property type="protein sequence ID" value="HIR62795.1"/>
    <property type="molecule type" value="Genomic_DNA"/>
</dbReference>
<evidence type="ECO:0000259" key="5">
    <source>
        <dbReference type="Pfam" id="PF01551"/>
    </source>
</evidence>
<evidence type="ECO:0000313" key="7">
    <source>
        <dbReference type="Proteomes" id="UP000886744"/>
    </source>
</evidence>
<evidence type="ECO:0000256" key="3">
    <source>
        <dbReference type="SAM" id="MobiDB-lite"/>
    </source>
</evidence>
<feature type="region of interest" description="Disordered" evidence="3">
    <location>
        <begin position="177"/>
        <end position="200"/>
    </location>
</feature>
<feature type="signal peptide" evidence="4">
    <location>
        <begin position="1"/>
        <end position="20"/>
    </location>
</feature>
<accession>A0A9D1E145</accession>
<dbReference type="InterPro" id="IPR016047">
    <property type="entry name" value="M23ase_b-sheet_dom"/>
</dbReference>
<feature type="coiled-coil region" evidence="2">
    <location>
        <begin position="16"/>
        <end position="50"/>
    </location>
</feature>
<dbReference type="Pfam" id="PF01551">
    <property type="entry name" value="Peptidase_M23"/>
    <property type="match status" value="1"/>
</dbReference>